<dbReference type="EMBL" id="JBFXLT010000204">
    <property type="protein sequence ID" value="KAL2802153.1"/>
    <property type="molecule type" value="Genomic_DNA"/>
</dbReference>
<keyword evidence="1" id="KW-0472">Membrane</keyword>
<evidence type="ECO:0000313" key="3">
    <source>
        <dbReference type="Proteomes" id="UP001610334"/>
    </source>
</evidence>
<protein>
    <submittedName>
        <fullName evidence="2">Uncharacterized protein</fullName>
    </submittedName>
</protein>
<sequence>MASAPQGICASWHPLVKASAHTGLRYLADAWICLSKFASAHCVTRQEAAAHLVLGTLACDHEVLGKIALYFFLVCLHRLWVYMNAGTLHKQTATHPAEALLRTRLPTLRHDHEVLGNLNCASFLLGLSTLFFITIFLLLTAGHLRHSHYYNRMATIFLRCYAAARLAGLTSRNISTGWKASGFGLLMLQSR</sequence>
<evidence type="ECO:0000313" key="2">
    <source>
        <dbReference type="EMBL" id="KAL2802153.1"/>
    </source>
</evidence>
<keyword evidence="3" id="KW-1185">Reference proteome</keyword>
<keyword evidence="1" id="KW-1133">Transmembrane helix</keyword>
<reference evidence="2 3" key="1">
    <citation type="submission" date="2024-07" db="EMBL/GenBank/DDBJ databases">
        <title>Section-level genome sequencing and comparative genomics of Aspergillus sections Usti and Cavernicolus.</title>
        <authorList>
            <consortium name="Lawrence Berkeley National Laboratory"/>
            <person name="Nybo J.L."/>
            <person name="Vesth T.C."/>
            <person name="Theobald S."/>
            <person name="Frisvad J.C."/>
            <person name="Larsen T.O."/>
            <person name="Kjaerboelling I."/>
            <person name="Rothschild-Mancinelli K."/>
            <person name="Lyhne E.K."/>
            <person name="Kogle M.E."/>
            <person name="Barry K."/>
            <person name="Clum A."/>
            <person name="Na H."/>
            <person name="Ledsgaard L."/>
            <person name="Lin J."/>
            <person name="Lipzen A."/>
            <person name="Kuo A."/>
            <person name="Riley R."/>
            <person name="Mondo S."/>
            <person name="Labutti K."/>
            <person name="Haridas S."/>
            <person name="Pangalinan J."/>
            <person name="Salamov A.A."/>
            <person name="Simmons B.A."/>
            <person name="Magnuson J.K."/>
            <person name="Chen J."/>
            <person name="Drula E."/>
            <person name="Henrissat B."/>
            <person name="Wiebenga A."/>
            <person name="Lubbers R.J."/>
            <person name="Gomes A.C."/>
            <person name="Makela M.R."/>
            <person name="Stajich J."/>
            <person name="Grigoriev I.V."/>
            <person name="Mortensen U.H."/>
            <person name="De Vries R.P."/>
            <person name="Baker S.E."/>
            <person name="Andersen M.R."/>
        </authorList>
    </citation>
    <scope>NUCLEOTIDE SEQUENCE [LARGE SCALE GENOMIC DNA]</scope>
    <source>
        <strain evidence="2 3">CBS 588.65</strain>
    </source>
</reference>
<evidence type="ECO:0000256" key="1">
    <source>
        <dbReference type="SAM" id="Phobius"/>
    </source>
</evidence>
<gene>
    <name evidence="2" type="ORF">BJX63DRAFT_415749</name>
</gene>
<proteinExistence type="predicted"/>
<dbReference type="Proteomes" id="UP001610334">
    <property type="component" value="Unassembled WGS sequence"/>
</dbReference>
<feature type="transmembrane region" description="Helical" evidence="1">
    <location>
        <begin position="123"/>
        <end position="144"/>
    </location>
</feature>
<name>A0ABR4GSW6_9EURO</name>
<organism evidence="2 3">
    <name type="scientific">Aspergillus granulosus</name>
    <dbReference type="NCBI Taxonomy" id="176169"/>
    <lineage>
        <taxon>Eukaryota</taxon>
        <taxon>Fungi</taxon>
        <taxon>Dikarya</taxon>
        <taxon>Ascomycota</taxon>
        <taxon>Pezizomycotina</taxon>
        <taxon>Eurotiomycetes</taxon>
        <taxon>Eurotiomycetidae</taxon>
        <taxon>Eurotiales</taxon>
        <taxon>Aspergillaceae</taxon>
        <taxon>Aspergillus</taxon>
        <taxon>Aspergillus subgen. Nidulantes</taxon>
    </lineage>
</organism>
<keyword evidence="1" id="KW-0812">Transmembrane</keyword>
<comment type="caution">
    <text evidence="2">The sequence shown here is derived from an EMBL/GenBank/DDBJ whole genome shotgun (WGS) entry which is preliminary data.</text>
</comment>
<accession>A0ABR4GSW6</accession>